<dbReference type="AlphaFoldDB" id="A0A223KT37"/>
<evidence type="ECO:0000313" key="2">
    <source>
        <dbReference type="EMBL" id="AST92518.1"/>
    </source>
</evidence>
<keyword evidence="3" id="KW-1185">Reference proteome</keyword>
<gene>
    <name evidence="2" type="ORF">BC6307_15075</name>
</gene>
<evidence type="ECO:0000313" key="3">
    <source>
        <dbReference type="Proteomes" id="UP000215224"/>
    </source>
</evidence>
<dbReference type="InterPro" id="IPR034660">
    <property type="entry name" value="DinB/YfiT-like"/>
</dbReference>
<reference evidence="2 3" key="1">
    <citation type="submission" date="2016-12" db="EMBL/GenBank/DDBJ databases">
        <title>The whole genome sequencing and assembly of Bacillus cohnii DSM 6307T strain.</title>
        <authorList>
            <person name="Lee Y.-J."/>
            <person name="Yi H."/>
            <person name="Bahn Y.-S."/>
            <person name="Kim J.F."/>
            <person name="Lee D.-W."/>
        </authorList>
    </citation>
    <scope>NUCLEOTIDE SEQUENCE [LARGE SCALE GENOMIC DNA]</scope>
    <source>
        <strain evidence="2 3">DSM 6307</strain>
    </source>
</reference>
<dbReference type="KEGG" id="bcoh:BC6307_15075"/>
<dbReference type="EMBL" id="CP018866">
    <property type="protein sequence ID" value="AST92518.1"/>
    <property type="molecule type" value="Genomic_DNA"/>
</dbReference>
<feature type="domain" description="DinB-like" evidence="1">
    <location>
        <begin position="18"/>
        <end position="143"/>
    </location>
</feature>
<dbReference type="STRING" id="1314751.GCA_001591425_02416"/>
<protein>
    <recommendedName>
        <fullName evidence="1">DinB-like domain-containing protein</fullName>
    </recommendedName>
</protein>
<dbReference type="SUPFAM" id="SSF109854">
    <property type="entry name" value="DinB/YfiT-like putative metalloenzymes"/>
    <property type="match status" value="1"/>
</dbReference>
<dbReference type="Gene3D" id="1.20.120.450">
    <property type="entry name" value="dinb family like domain"/>
    <property type="match status" value="1"/>
</dbReference>
<dbReference type="InterPro" id="IPR024775">
    <property type="entry name" value="DinB-like"/>
</dbReference>
<name>A0A223KT37_9BACI</name>
<accession>A0A223KT37</accession>
<organism evidence="2 3">
    <name type="scientific">Sutcliffiella cohnii</name>
    <dbReference type="NCBI Taxonomy" id="33932"/>
    <lineage>
        <taxon>Bacteria</taxon>
        <taxon>Bacillati</taxon>
        <taxon>Bacillota</taxon>
        <taxon>Bacilli</taxon>
        <taxon>Bacillales</taxon>
        <taxon>Bacillaceae</taxon>
        <taxon>Sutcliffiella</taxon>
    </lineage>
</organism>
<dbReference type="Pfam" id="PF12867">
    <property type="entry name" value="DinB_2"/>
    <property type="match status" value="1"/>
</dbReference>
<dbReference type="Proteomes" id="UP000215224">
    <property type="component" value="Chromosome"/>
</dbReference>
<dbReference type="RefSeq" id="WP_066416407.1">
    <property type="nucleotide sequence ID" value="NZ_CP018866.1"/>
</dbReference>
<sequence>MSKTFQQFAETLNAVQMLSNKDESILLEPIGEGKWSQKEIIAHLYYWDKFNLEVMVPKMSDGANLPQFPDHDEYNKLAIDTLEKYTVHTIIQYFVETRNELLQKIKNVPSDIKFTIGKGKRQYSAESFIKMFLKHDAHHIEQINGKLK</sequence>
<evidence type="ECO:0000259" key="1">
    <source>
        <dbReference type="Pfam" id="PF12867"/>
    </source>
</evidence>
<proteinExistence type="predicted"/>